<feature type="transmembrane region" description="Helical" evidence="6">
    <location>
        <begin position="141"/>
        <end position="158"/>
    </location>
</feature>
<dbReference type="GO" id="GO:0015343">
    <property type="term" value="F:siderophore-iron transmembrane transporter activity"/>
    <property type="evidence" value="ECO:0007669"/>
    <property type="project" value="TreeGrafter"/>
</dbReference>
<dbReference type="InterPro" id="IPR011701">
    <property type="entry name" value="MFS"/>
</dbReference>
<protein>
    <submittedName>
        <fullName evidence="8">Major facilitator superfamily domain-containing protein</fullName>
    </submittedName>
</protein>
<feature type="transmembrane region" description="Helical" evidence="6">
    <location>
        <begin position="320"/>
        <end position="339"/>
    </location>
</feature>
<keyword evidence="3 6" id="KW-1133">Transmembrane helix</keyword>
<dbReference type="PANTHER" id="PTHR23501">
    <property type="entry name" value="MAJOR FACILITATOR SUPERFAMILY"/>
    <property type="match status" value="1"/>
</dbReference>
<name>A0A5N5WMA1_9EURO</name>
<feature type="transmembrane region" description="Helical" evidence="6">
    <location>
        <begin position="568"/>
        <end position="587"/>
    </location>
</feature>
<feature type="transmembrane region" description="Helical" evidence="6">
    <location>
        <begin position="287"/>
        <end position="308"/>
    </location>
</feature>
<feature type="compositionally biased region" description="Low complexity" evidence="5">
    <location>
        <begin position="14"/>
        <end position="27"/>
    </location>
</feature>
<comment type="subcellular location">
    <subcellularLocation>
        <location evidence="1">Membrane</location>
        <topology evidence="1">Multi-pass membrane protein</topology>
    </subcellularLocation>
</comment>
<dbReference type="Pfam" id="PF07690">
    <property type="entry name" value="MFS_1"/>
    <property type="match status" value="1"/>
</dbReference>
<accession>A0A5N5WMA1</accession>
<dbReference type="PROSITE" id="PS50850">
    <property type="entry name" value="MFS"/>
    <property type="match status" value="1"/>
</dbReference>
<proteinExistence type="predicted"/>
<sequence>MDKVAEVSKEAEDSISPRPSPTTAAPSLGKSGNYVVEEPAQSSDVEKQSDTQSLQAGVRRAEILRKGWTKKGLYTAFFGLFIATLAINFGDYSTQVYVPYTTSAFKQHSAMSAARVVMNITRIASYPVIAKLGDVFGRAEMFILAILTSTLGYVVYAACENIAQYMVAGIFEAVGSTGYALTQQVFVADVTNLVNRGIWSTLPDSLTTIPTLYLGTIVAQRMLDHSTWRWGWGMWAIILPVCSVPLIGTMLVYQRRVPSNVSISKAMAWKETDTWWQRTYRLLWIELDLPGGVLLLLGLSLLLVPIALTGANNSNAWHKGNFIAMLVLGVVFLIAFFVWDTRFAKKPFVPYRMVRDRTVAAACLLGALDFFHYSVFSVFFTSYLQVARHFNAGNATRIDNSLRVAFQVSGIFAAFFMKYTKRSQIWVLAGVPLCILGMGVLLYLVDMGDGKTGSEVAFVIAKSLIGIGRGFYQTAAQVSVQAVVSRQEVSVVTAVFFASMSIGGAIGTSVAGAIWRSNLPRKLREYLPDEAKNQAKAIFGSIVVAKKYPQGGAIRDAIDLSYRESQRLLAIAAISALTPMLIVMFFLKNVHLDDHQTARESTESDPVEQNKEDTA</sequence>
<organism evidence="8 9">
    <name type="scientific">Aspergillus leporis</name>
    <dbReference type="NCBI Taxonomy" id="41062"/>
    <lineage>
        <taxon>Eukaryota</taxon>
        <taxon>Fungi</taxon>
        <taxon>Dikarya</taxon>
        <taxon>Ascomycota</taxon>
        <taxon>Pezizomycotina</taxon>
        <taxon>Eurotiomycetes</taxon>
        <taxon>Eurotiomycetidae</taxon>
        <taxon>Eurotiales</taxon>
        <taxon>Aspergillaceae</taxon>
        <taxon>Aspergillus</taxon>
        <taxon>Aspergillus subgen. Circumdati</taxon>
    </lineage>
</organism>
<feature type="transmembrane region" description="Helical" evidence="6">
    <location>
        <begin position="232"/>
        <end position="253"/>
    </location>
</feature>
<feature type="transmembrane region" description="Helical" evidence="6">
    <location>
        <begin position="425"/>
        <end position="445"/>
    </location>
</feature>
<evidence type="ECO:0000256" key="2">
    <source>
        <dbReference type="ARBA" id="ARBA00022692"/>
    </source>
</evidence>
<evidence type="ECO:0000256" key="4">
    <source>
        <dbReference type="ARBA" id="ARBA00023136"/>
    </source>
</evidence>
<keyword evidence="9" id="KW-1185">Reference proteome</keyword>
<keyword evidence="4 6" id="KW-0472">Membrane</keyword>
<feature type="domain" description="Major facilitator superfamily (MFS) profile" evidence="7">
    <location>
        <begin position="72"/>
        <end position="591"/>
    </location>
</feature>
<dbReference type="InterPro" id="IPR020846">
    <property type="entry name" value="MFS_dom"/>
</dbReference>
<feature type="compositionally biased region" description="Basic and acidic residues" evidence="5">
    <location>
        <begin position="1"/>
        <end position="12"/>
    </location>
</feature>
<feature type="transmembrane region" description="Helical" evidence="6">
    <location>
        <begin position="359"/>
        <end position="380"/>
    </location>
</feature>
<feature type="region of interest" description="Disordered" evidence="5">
    <location>
        <begin position="1"/>
        <end position="53"/>
    </location>
</feature>
<gene>
    <name evidence="8" type="ORF">BDV29DRAFT_162504</name>
</gene>
<feature type="transmembrane region" description="Helical" evidence="6">
    <location>
        <begin position="494"/>
        <end position="515"/>
    </location>
</feature>
<evidence type="ECO:0000256" key="6">
    <source>
        <dbReference type="SAM" id="Phobius"/>
    </source>
</evidence>
<keyword evidence="2 6" id="KW-0812">Transmembrane</keyword>
<dbReference type="AlphaFoldDB" id="A0A5N5WMA1"/>
<feature type="transmembrane region" description="Helical" evidence="6">
    <location>
        <begin position="72"/>
        <end position="90"/>
    </location>
</feature>
<evidence type="ECO:0000256" key="1">
    <source>
        <dbReference type="ARBA" id="ARBA00004141"/>
    </source>
</evidence>
<reference evidence="8 9" key="1">
    <citation type="submission" date="2019-04" db="EMBL/GenBank/DDBJ databases">
        <title>Friends and foes A comparative genomics study of 23 Aspergillus species from section Flavi.</title>
        <authorList>
            <consortium name="DOE Joint Genome Institute"/>
            <person name="Kjaerbolling I."/>
            <person name="Vesth T."/>
            <person name="Frisvad J.C."/>
            <person name="Nybo J.L."/>
            <person name="Theobald S."/>
            <person name="Kildgaard S."/>
            <person name="Isbrandt T."/>
            <person name="Kuo A."/>
            <person name="Sato A."/>
            <person name="Lyhne E.K."/>
            <person name="Kogle M.E."/>
            <person name="Wiebenga A."/>
            <person name="Kun R.S."/>
            <person name="Lubbers R.J."/>
            <person name="Makela M.R."/>
            <person name="Barry K."/>
            <person name="Chovatia M."/>
            <person name="Clum A."/>
            <person name="Daum C."/>
            <person name="Haridas S."/>
            <person name="He G."/>
            <person name="LaButti K."/>
            <person name="Lipzen A."/>
            <person name="Mondo S."/>
            <person name="Riley R."/>
            <person name="Salamov A."/>
            <person name="Simmons B.A."/>
            <person name="Magnuson J.K."/>
            <person name="Henrissat B."/>
            <person name="Mortensen U.H."/>
            <person name="Larsen T.O."/>
            <person name="Devries R.P."/>
            <person name="Grigoriev I.V."/>
            <person name="Machida M."/>
            <person name="Baker S.E."/>
            <person name="Andersen M.R."/>
        </authorList>
    </citation>
    <scope>NUCLEOTIDE SEQUENCE [LARGE SCALE GENOMIC DNA]</scope>
    <source>
        <strain evidence="8 9">CBS 151.66</strain>
    </source>
</reference>
<dbReference type="Proteomes" id="UP000326565">
    <property type="component" value="Unassembled WGS sequence"/>
</dbReference>
<dbReference type="PANTHER" id="PTHR23501:SF87">
    <property type="entry name" value="SIDEROPHORE IRON TRANSPORTER 2"/>
    <property type="match status" value="1"/>
</dbReference>
<evidence type="ECO:0000259" key="7">
    <source>
        <dbReference type="PROSITE" id="PS50850"/>
    </source>
</evidence>
<dbReference type="SUPFAM" id="SSF103473">
    <property type="entry name" value="MFS general substrate transporter"/>
    <property type="match status" value="1"/>
</dbReference>
<dbReference type="GO" id="GO:0005886">
    <property type="term" value="C:plasma membrane"/>
    <property type="evidence" value="ECO:0007669"/>
    <property type="project" value="TreeGrafter"/>
</dbReference>
<evidence type="ECO:0000256" key="3">
    <source>
        <dbReference type="ARBA" id="ARBA00022989"/>
    </source>
</evidence>
<dbReference type="InterPro" id="IPR036259">
    <property type="entry name" value="MFS_trans_sf"/>
</dbReference>
<dbReference type="EMBL" id="ML732401">
    <property type="protein sequence ID" value="KAB8068310.1"/>
    <property type="molecule type" value="Genomic_DNA"/>
</dbReference>
<evidence type="ECO:0000313" key="8">
    <source>
        <dbReference type="EMBL" id="KAB8068310.1"/>
    </source>
</evidence>
<evidence type="ECO:0000313" key="9">
    <source>
        <dbReference type="Proteomes" id="UP000326565"/>
    </source>
</evidence>
<dbReference type="OrthoDB" id="2241241at2759"/>
<evidence type="ECO:0000256" key="5">
    <source>
        <dbReference type="SAM" id="MobiDB-lite"/>
    </source>
</evidence>
<dbReference type="Gene3D" id="1.20.1250.20">
    <property type="entry name" value="MFS general substrate transporter like domains"/>
    <property type="match status" value="2"/>
</dbReference>